<dbReference type="AlphaFoldDB" id="A0AAE1WGE1"/>
<dbReference type="PANTHER" id="PTHR34222">
    <property type="entry name" value="GAG_PRE-INTEGRS DOMAIN-CONTAINING PROTEIN"/>
    <property type="match status" value="1"/>
</dbReference>
<evidence type="ECO:0000313" key="1">
    <source>
        <dbReference type="EMBL" id="KAK4392626.1"/>
    </source>
</evidence>
<name>A0AAE1WGE1_9LAMI</name>
<accession>A0AAE1WGE1</accession>
<dbReference type="Proteomes" id="UP001289374">
    <property type="component" value="Unassembled WGS sequence"/>
</dbReference>
<keyword evidence="2" id="KW-1185">Reference proteome</keyword>
<dbReference type="EMBL" id="JACGWL010000011">
    <property type="protein sequence ID" value="KAK4392626.1"/>
    <property type="molecule type" value="Genomic_DNA"/>
</dbReference>
<sequence length="187" mass="21268">MPQCRCGASKEVATLNNQDQLMQFLMGLSDSHENVKSQILMLKPLPSVSKTYSMVLRIEKKREVHTGPSNLIQNMVMQAKGVGFKRPGNTGRFQRRKIAAKRKAQQCDHCGKNGTKYVLRSMGTLSGTRTWLNKERKKGRASTSKIFSTTDTQEQTQNAVDELTISEMIKTENSKIYRRCRINPDRE</sequence>
<reference evidence="1" key="1">
    <citation type="submission" date="2020-06" db="EMBL/GenBank/DDBJ databases">
        <authorList>
            <person name="Li T."/>
            <person name="Hu X."/>
            <person name="Zhang T."/>
            <person name="Song X."/>
            <person name="Zhang H."/>
            <person name="Dai N."/>
            <person name="Sheng W."/>
            <person name="Hou X."/>
            <person name="Wei L."/>
        </authorList>
    </citation>
    <scope>NUCLEOTIDE SEQUENCE</scope>
    <source>
        <strain evidence="1">K16</strain>
        <tissue evidence="1">Leaf</tissue>
    </source>
</reference>
<comment type="caution">
    <text evidence="1">The sequence shown here is derived from an EMBL/GenBank/DDBJ whole genome shotgun (WGS) entry which is preliminary data.</text>
</comment>
<reference evidence="1" key="2">
    <citation type="journal article" date="2024" name="Plant">
        <title>Genomic evolution and insights into agronomic trait innovations of Sesamum species.</title>
        <authorList>
            <person name="Miao H."/>
            <person name="Wang L."/>
            <person name="Qu L."/>
            <person name="Liu H."/>
            <person name="Sun Y."/>
            <person name="Le M."/>
            <person name="Wang Q."/>
            <person name="Wei S."/>
            <person name="Zheng Y."/>
            <person name="Lin W."/>
            <person name="Duan Y."/>
            <person name="Cao H."/>
            <person name="Xiong S."/>
            <person name="Wang X."/>
            <person name="Wei L."/>
            <person name="Li C."/>
            <person name="Ma Q."/>
            <person name="Ju M."/>
            <person name="Zhao R."/>
            <person name="Li G."/>
            <person name="Mu C."/>
            <person name="Tian Q."/>
            <person name="Mei H."/>
            <person name="Zhang T."/>
            <person name="Gao T."/>
            <person name="Zhang H."/>
        </authorList>
    </citation>
    <scope>NUCLEOTIDE SEQUENCE</scope>
    <source>
        <strain evidence="1">K16</strain>
    </source>
</reference>
<dbReference type="PANTHER" id="PTHR34222:SF99">
    <property type="entry name" value="PROTEIN, PUTATIVE-RELATED"/>
    <property type="match status" value="1"/>
</dbReference>
<proteinExistence type="predicted"/>
<gene>
    <name evidence="1" type="ORF">Sango_2040400</name>
</gene>
<organism evidence="1 2">
    <name type="scientific">Sesamum angolense</name>
    <dbReference type="NCBI Taxonomy" id="2727404"/>
    <lineage>
        <taxon>Eukaryota</taxon>
        <taxon>Viridiplantae</taxon>
        <taxon>Streptophyta</taxon>
        <taxon>Embryophyta</taxon>
        <taxon>Tracheophyta</taxon>
        <taxon>Spermatophyta</taxon>
        <taxon>Magnoliopsida</taxon>
        <taxon>eudicotyledons</taxon>
        <taxon>Gunneridae</taxon>
        <taxon>Pentapetalae</taxon>
        <taxon>asterids</taxon>
        <taxon>lamiids</taxon>
        <taxon>Lamiales</taxon>
        <taxon>Pedaliaceae</taxon>
        <taxon>Sesamum</taxon>
    </lineage>
</organism>
<protein>
    <submittedName>
        <fullName evidence="1">Uncharacterized protein</fullName>
    </submittedName>
</protein>
<evidence type="ECO:0000313" key="2">
    <source>
        <dbReference type="Proteomes" id="UP001289374"/>
    </source>
</evidence>